<reference evidence="3 4" key="1">
    <citation type="journal article" date="2016" name="Nat. Commun.">
        <title>Ectomycorrhizal ecology is imprinted in the genome of the dominant symbiotic fungus Cenococcum geophilum.</title>
        <authorList>
            <consortium name="DOE Joint Genome Institute"/>
            <person name="Peter M."/>
            <person name="Kohler A."/>
            <person name="Ohm R.A."/>
            <person name="Kuo A."/>
            <person name="Krutzmann J."/>
            <person name="Morin E."/>
            <person name="Arend M."/>
            <person name="Barry K.W."/>
            <person name="Binder M."/>
            <person name="Choi C."/>
            <person name="Clum A."/>
            <person name="Copeland A."/>
            <person name="Grisel N."/>
            <person name="Haridas S."/>
            <person name="Kipfer T."/>
            <person name="LaButti K."/>
            <person name="Lindquist E."/>
            <person name="Lipzen A."/>
            <person name="Maire R."/>
            <person name="Meier B."/>
            <person name="Mihaltcheva S."/>
            <person name="Molinier V."/>
            <person name="Murat C."/>
            <person name="Poggeler S."/>
            <person name="Quandt C.A."/>
            <person name="Sperisen C."/>
            <person name="Tritt A."/>
            <person name="Tisserant E."/>
            <person name="Crous P.W."/>
            <person name="Henrissat B."/>
            <person name="Nehls U."/>
            <person name="Egli S."/>
            <person name="Spatafora J.W."/>
            <person name="Grigoriev I.V."/>
            <person name="Martin F.M."/>
        </authorList>
    </citation>
    <scope>NUCLEOTIDE SEQUENCE [LARGE SCALE GENOMIC DNA]</scope>
    <source>
        <strain evidence="3 4">CBS 207.34</strain>
    </source>
</reference>
<keyword evidence="4" id="KW-1185">Reference proteome</keyword>
<accession>A0A8E2JU70</accession>
<organism evidence="3 4">
    <name type="scientific">Glonium stellatum</name>
    <dbReference type="NCBI Taxonomy" id="574774"/>
    <lineage>
        <taxon>Eukaryota</taxon>
        <taxon>Fungi</taxon>
        <taxon>Dikarya</taxon>
        <taxon>Ascomycota</taxon>
        <taxon>Pezizomycotina</taxon>
        <taxon>Dothideomycetes</taxon>
        <taxon>Pleosporomycetidae</taxon>
        <taxon>Gloniales</taxon>
        <taxon>Gloniaceae</taxon>
        <taxon>Glonium</taxon>
    </lineage>
</organism>
<evidence type="ECO:0000313" key="4">
    <source>
        <dbReference type="Proteomes" id="UP000250140"/>
    </source>
</evidence>
<keyword evidence="1" id="KW-0378">Hydrolase</keyword>
<dbReference type="EMBL" id="KV749472">
    <property type="protein sequence ID" value="OCL09289.1"/>
    <property type="molecule type" value="Genomic_DNA"/>
</dbReference>
<protein>
    <recommendedName>
        <fullName evidence="2">Alpha/beta hydrolase fold-3 domain-containing protein</fullName>
    </recommendedName>
</protein>
<gene>
    <name evidence="3" type="ORF">AOQ84DRAFT_221026</name>
</gene>
<dbReference type="PANTHER" id="PTHR48081">
    <property type="entry name" value="AB HYDROLASE SUPERFAMILY PROTEIN C4A8.06C"/>
    <property type="match status" value="1"/>
</dbReference>
<dbReference type="AlphaFoldDB" id="A0A8E2JU70"/>
<name>A0A8E2JU70_9PEZI</name>
<evidence type="ECO:0000259" key="2">
    <source>
        <dbReference type="Pfam" id="PF07859"/>
    </source>
</evidence>
<dbReference type="GO" id="GO:0016787">
    <property type="term" value="F:hydrolase activity"/>
    <property type="evidence" value="ECO:0007669"/>
    <property type="project" value="UniProtKB-KW"/>
</dbReference>
<feature type="domain" description="Alpha/beta hydrolase fold-3" evidence="2">
    <location>
        <begin position="5"/>
        <end position="201"/>
    </location>
</feature>
<evidence type="ECO:0000256" key="1">
    <source>
        <dbReference type="ARBA" id="ARBA00022801"/>
    </source>
</evidence>
<dbReference type="PANTHER" id="PTHR48081:SF31">
    <property type="entry name" value="STERYL ACETYL HYDROLASE MUG81-RELATED"/>
    <property type="match status" value="1"/>
</dbReference>
<dbReference type="OrthoDB" id="2152029at2759"/>
<dbReference type="Pfam" id="PF07859">
    <property type="entry name" value="Abhydrolase_3"/>
    <property type="match status" value="1"/>
</dbReference>
<dbReference type="SUPFAM" id="SSF53474">
    <property type="entry name" value="alpha/beta-Hydrolases"/>
    <property type="match status" value="1"/>
</dbReference>
<dbReference type="InterPro" id="IPR013094">
    <property type="entry name" value="AB_hydrolase_3"/>
</dbReference>
<dbReference type="Gene3D" id="3.40.50.1820">
    <property type="entry name" value="alpha/beta hydrolase"/>
    <property type="match status" value="1"/>
</dbReference>
<dbReference type="InterPro" id="IPR050300">
    <property type="entry name" value="GDXG_lipolytic_enzyme"/>
</dbReference>
<evidence type="ECO:0000313" key="3">
    <source>
        <dbReference type="EMBL" id="OCL09289.1"/>
    </source>
</evidence>
<dbReference type="Proteomes" id="UP000250140">
    <property type="component" value="Unassembled WGS sequence"/>
</dbReference>
<sequence length="228" mass="24249">MNISIALLEYSLAPAYAYPTQLAQAIDGMQTLLDEGYRFSDIILGGDSAGGHLTLSLLSHLHHPRPSSGNSFSVETPTIVSAADTQQLAGAFLVSPLPSLDVEDKRVRLYSIRCSVDMLSSRVVREHGKCLAECVDGELHAELRAGMGWSMALDMQGEGAAEGWWGGVGRVVHRVFLTFGQEEVFRDHGVQFAELLRKVGGRGTGKGAGIRKAMLAAANGGPGDVGVD</sequence>
<dbReference type="InterPro" id="IPR029058">
    <property type="entry name" value="AB_hydrolase_fold"/>
</dbReference>
<proteinExistence type="predicted"/>